<comment type="caution">
    <text evidence="5">The sequence shown here is derived from an EMBL/GenBank/DDBJ whole genome shotgun (WGS) entry which is preliminary data.</text>
</comment>
<dbReference type="InterPro" id="IPR009057">
    <property type="entry name" value="Homeodomain-like_sf"/>
</dbReference>
<dbReference type="SMART" id="SM00342">
    <property type="entry name" value="HTH_ARAC"/>
    <property type="match status" value="1"/>
</dbReference>
<feature type="domain" description="HTH araC/xylS-type" evidence="4">
    <location>
        <begin position="214"/>
        <end position="315"/>
    </location>
</feature>
<dbReference type="PROSITE" id="PS01124">
    <property type="entry name" value="HTH_ARAC_FAMILY_2"/>
    <property type="match status" value="1"/>
</dbReference>
<dbReference type="SUPFAM" id="SSF46689">
    <property type="entry name" value="Homeodomain-like"/>
    <property type="match status" value="1"/>
</dbReference>
<evidence type="ECO:0000259" key="4">
    <source>
        <dbReference type="PROSITE" id="PS01124"/>
    </source>
</evidence>
<dbReference type="Proteomes" id="UP001500456">
    <property type="component" value="Unassembled WGS sequence"/>
</dbReference>
<keyword evidence="6" id="KW-1185">Reference proteome</keyword>
<evidence type="ECO:0000313" key="5">
    <source>
        <dbReference type="EMBL" id="GAA3979786.1"/>
    </source>
</evidence>
<organism evidence="5 6">
    <name type="scientific">Streptomyces plumbiresistens</name>
    <dbReference type="NCBI Taxonomy" id="511811"/>
    <lineage>
        <taxon>Bacteria</taxon>
        <taxon>Bacillati</taxon>
        <taxon>Actinomycetota</taxon>
        <taxon>Actinomycetes</taxon>
        <taxon>Kitasatosporales</taxon>
        <taxon>Streptomycetaceae</taxon>
        <taxon>Streptomyces</taxon>
    </lineage>
</organism>
<keyword evidence="2" id="KW-0238">DNA-binding</keyword>
<keyword evidence="1" id="KW-0805">Transcription regulation</keyword>
<evidence type="ECO:0000256" key="3">
    <source>
        <dbReference type="ARBA" id="ARBA00023163"/>
    </source>
</evidence>
<dbReference type="InterPro" id="IPR050204">
    <property type="entry name" value="AraC_XylS_family_regulators"/>
</dbReference>
<dbReference type="PANTHER" id="PTHR46796">
    <property type="entry name" value="HTH-TYPE TRANSCRIPTIONAL ACTIVATOR RHAS-RELATED"/>
    <property type="match status" value="1"/>
</dbReference>
<reference evidence="6" key="1">
    <citation type="journal article" date="2019" name="Int. J. Syst. Evol. Microbiol.">
        <title>The Global Catalogue of Microorganisms (GCM) 10K type strain sequencing project: providing services to taxonomists for standard genome sequencing and annotation.</title>
        <authorList>
            <consortium name="The Broad Institute Genomics Platform"/>
            <consortium name="The Broad Institute Genome Sequencing Center for Infectious Disease"/>
            <person name="Wu L."/>
            <person name="Ma J."/>
        </authorList>
    </citation>
    <scope>NUCLEOTIDE SEQUENCE [LARGE SCALE GENOMIC DNA]</scope>
    <source>
        <strain evidence="6">JCM 16924</strain>
    </source>
</reference>
<dbReference type="PRINTS" id="PR00032">
    <property type="entry name" value="HTHARAC"/>
</dbReference>
<evidence type="ECO:0000313" key="6">
    <source>
        <dbReference type="Proteomes" id="UP001500456"/>
    </source>
</evidence>
<sequence length="325" mass="36232">MSITFDTTHVPPSDRAEAVREVIWDRVVRVDIEHHPQAEQISAVGTVSSVGALNVCSVRSNATVVRRTAALVRDDLEPSLFLGLQVSGASMVVQGDREAVLRPGDFAVYDTTQPYTLVNENGIHQHYFRIPRRELALPAAALSKVTAVRLGRDHPVADLASTYFARLARTRLRMDLQQTCSVEQPSVELLRAVIATYLGDSRLAQEPLESTLQYRIMEYLHAHLAEHDLTAARIARTHHISVRYLYTILARSGITLGDWLRANRLEQCRKELGHPRTRSLTVAAIAHRWGFTSASHFSRVFKEAYGVSPSEWRKLVDQGAVGPTG</sequence>
<evidence type="ECO:0000256" key="2">
    <source>
        <dbReference type="ARBA" id="ARBA00023125"/>
    </source>
</evidence>
<dbReference type="InterPro" id="IPR020449">
    <property type="entry name" value="Tscrpt_reg_AraC-type_HTH"/>
</dbReference>
<dbReference type="Pfam" id="PF12833">
    <property type="entry name" value="HTH_18"/>
    <property type="match status" value="1"/>
</dbReference>
<gene>
    <name evidence="5" type="ORF">GCM10022232_09750</name>
</gene>
<accession>A0ABP7QCG9</accession>
<evidence type="ECO:0000256" key="1">
    <source>
        <dbReference type="ARBA" id="ARBA00023015"/>
    </source>
</evidence>
<dbReference type="Pfam" id="PF14525">
    <property type="entry name" value="AraC_binding_2"/>
    <property type="match status" value="1"/>
</dbReference>
<proteinExistence type="predicted"/>
<dbReference type="InterPro" id="IPR018060">
    <property type="entry name" value="HTH_AraC"/>
</dbReference>
<name>A0ABP7QCG9_9ACTN</name>
<keyword evidence="3" id="KW-0804">Transcription</keyword>
<dbReference type="EMBL" id="BAAAZX010000002">
    <property type="protein sequence ID" value="GAA3979786.1"/>
    <property type="molecule type" value="Genomic_DNA"/>
</dbReference>
<dbReference type="InterPro" id="IPR035418">
    <property type="entry name" value="AraC-bd_2"/>
</dbReference>
<dbReference type="PANTHER" id="PTHR46796:SF6">
    <property type="entry name" value="ARAC SUBFAMILY"/>
    <property type="match status" value="1"/>
</dbReference>
<dbReference type="Gene3D" id="1.10.10.60">
    <property type="entry name" value="Homeodomain-like"/>
    <property type="match status" value="1"/>
</dbReference>
<protein>
    <submittedName>
        <fullName evidence="5">Helix-turn-helix domain-containing protein</fullName>
    </submittedName>
</protein>
<dbReference type="RefSeq" id="WP_329339806.1">
    <property type="nucleotide sequence ID" value="NZ_BAAAZX010000002.1"/>
</dbReference>